<dbReference type="STRING" id="381666.H16_A1842"/>
<dbReference type="Proteomes" id="UP000008210">
    <property type="component" value="Chromosome 1"/>
</dbReference>
<reference evidence="1 2" key="1">
    <citation type="journal article" date="2006" name="Nat. Biotechnol.">
        <title>Genome sequence of the bioplastic-producing 'Knallgas' bacterium Ralstonia eutropha H16.</title>
        <authorList>
            <person name="Pohlmann A."/>
            <person name="Fricke W.F."/>
            <person name="Reinecke F."/>
            <person name="Kusian B."/>
            <person name="Liesegang H."/>
            <person name="Cramm R."/>
            <person name="Eitinger T."/>
            <person name="Ewering C."/>
            <person name="Potter M."/>
            <person name="Schwartz E."/>
            <person name="Strittmatter A."/>
            <person name="Voss I."/>
            <person name="Gottschalk G."/>
            <person name="Steinbuechel A."/>
            <person name="Friedrich B."/>
            <person name="Bowien B."/>
        </authorList>
    </citation>
    <scope>NUCLEOTIDE SEQUENCE [LARGE SCALE GENOMIC DNA]</scope>
    <source>
        <strain evidence="2">ATCC 17699 / DSM 428 / KCTC 22496 / NCIMB 10442 / H16 / Stanier 337</strain>
    </source>
</reference>
<name>Q0KAM6_CUPNH</name>
<accession>Q0KAM6</accession>
<gene>
    <name evidence="1" type="ordered locus">H16_A1842</name>
</gene>
<dbReference type="EMBL" id="AM260479">
    <property type="protein sequence ID" value="CAJ92945.1"/>
    <property type="molecule type" value="Genomic_DNA"/>
</dbReference>
<sequence>MTSSLGFTARTFMCRHEGRPAGIHAATNKSEQFNDFAQWLMASLLSGKRCAMAVTLSDRRLPGGFVAT</sequence>
<organism evidence="1 2">
    <name type="scientific">Cupriavidus necator (strain ATCC 17699 / DSM 428 / KCTC 22496 / NCIMB 10442 / H16 / Stanier 337)</name>
    <name type="common">Ralstonia eutropha</name>
    <dbReference type="NCBI Taxonomy" id="381666"/>
    <lineage>
        <taxon>Bacteria</taxon>
        <taxon>Pseudomonadati</taxon>
        <taxon>Pseudomonadota</taxon>
        <taxon>Betaproteobacteria</taxon>
        <taxon>Burkholderiales</taxon>
        <taxon>Burkholderiaceae</taxon>
        <taxon>Cupriavidus</taxon>
    </lineage>
</organism>
<evidence type="ECO:0000313" key="2">
    <source>
        <dbReference type="Proteomes" id="UP000008210"/>
    </source>
</evidence>
<dbReference type="KEGG" id="reh:H16_A1842"/>
<protein>
    <submittedName>
        <fullName evidence="1">Uncharacterized protein</fullName>
    </submittedName>
</protein>
<keyword evidence="2" id="KW-1185">Reference proteome</keyword>
<dbReference type="AlphaFoldDB" id="Q0KAM6"/>
<dbReference type="HOGENOM" id="CLU_2786896_0_0_4"/>
<evidence type="ECO:0000313" key="1">
    <source>
        <dbReference type="EMBL" id="CAJ92945.1"/>
    </source>
</evidence>
<proteinExistence type="predicted"/>